<evidence type="ECO:0000313" key="5">
    <source>
        <dbReference type="EMBL" id="GAP92604.1"/>
    </source>
</evidence>
<protein>
    <recommendedName>
        <fullName evidence="2">alpha-galactosidase</fullName>
        <ecNumber evidence="2">3.2.1.22</ecNumber>
    </recommendedName>
</protein>
<gene>
    <name evidence="5" type="ORF">SAMD00023353_9200150</name>
</gene>
<keyword evidence="6" id="KW-1185">Reference proteome</keyword>
<keyword evidence="3" id="KW-1133">Transmembrane helix</keyword>
<dbReference type="InterPro" id="IPR013785">
    <property type="entry name" value="Aldolase_TIM"/>
</dbReference>
<sequence length="327" mass="33786">MPKTGAVFEVQKEAGSPAGDVSQITATSSQHFLTRKKIIIIIITMVGVISLALGLGLGIGLTHASPASPSPSPSPKGSTSSAAIVQPAVGTTWDYPLGFPLTPANANGSTAFYAVDLEDTPAATIGALRAAGHTVACYFSAGSAEAYRADAGAFPAAAVGNTLDGWPDERWLDVRDAGVRAVMSARIRRAAAKGCAGVDPDNVDGYDNDSGFPLAADDAADYVRFLAAEARAAGLAFGLKNAGALVPRVLDVAQWAINEECAAYRECADWAPFIAAGKPVFHVEYVDDDDATTVTPSKLAAACAADGQSGFSTIVKHYTLDNWVVYC</sequence>
<keyword evidence="3" id="KW-0812">Transmembrane</keyword>
<dbReference type="Pfam" id="PF03537">
    <property type="entry name" value="Glyco_hydro_114"/>
    <property type="match status" value="1"/>
</dbReference>
<dbReference type="EC" id="3.2.1.22" evidence="2"/>
<name>A0A1W2TVD7_ROSNE</name>
<dbReference type="InterPro" id="IPR004352">
    <property type="entry name" value="GH114_TIM-barrel"/>
</dbReference>
<reference evidence="5" key="1">
    <citation type="submission" date="2016-03" db="EMBL/GenBank/DDBJ databases">
        <title>Draft genome sequence of Rosellinia necatrix.</title>
        <authorList>
            <person name="Kanematsu S."/>
        </authorList>
    </citation>
    <scope>NUCLEOTIDE SEQUENCE [LARGE SCALE GENOMIC DNA]</scope>
    <source>
        <strain evidence="5">W97</strain>
    </source>
</reference>
<dbReference type="InterPro" id="IPR017853">
    <property type="entry name" value="GH"/>
</dbReference>
<dbReference type="PANTHER" id="PTHR35273">
    <property type="entry name" value="ALPHA-1,4 POLYGALACTOSAMINIDASE, PUTATIVE (AFU_ORTHOLOGUE AFUA_3G07890)-RELATED"/>
    <property type="match status" value="1"/>
</dbReference>
<feature type="transmembrane region" description="Helical" evidence="3">
    <location>
        <begin position="38"/>
        <end position="61"/>
    </location>
</feature>
<dbReference type="STRING" id="77044.A0A1W2TVD7"/>
<evidence type="ECO:0000256" key="2">
    <source>
        <dbReference type="ARBA" id="ARBA00012755"/>
    </source>
</evidence>
<evidence type="ECO:0000256" key="3">
    <source>
        <dbReference type="SAM" id="Phobius"/>
    </source>
</evidence>
<dbReference type="OMA" id="MERRFDM"/>
<evidence type="ECO:0000256" key="1">
    <source>
        <dbReference type="ARBA" id="ARBA00001255"/>
    </source>
</evidence>
<comment type="catalytic activity">
    <reaction evidence="1">
        <text>Hydrolysis of terminal, non-reducing alpha-D-galactose residues in alpha-D-galactosides, including galactose oligosaccharides, galactomannans and galactolipids.</text>
        <dbReference type="EC" id="3.2.1.22"/>
    </reaction>
</comment>
<dbReference type="EMBL" id="DF977537">
    <property type="protein sequence ID" value="GAP92604.1"/>
    <property type="molecule type" value="Genomic_DNA"/>
</dbReference>
<dbReference type="PANTHER" id="PTHR35273:SF2">
    <property type="entry name" value="ALPHA-GALACTOSIDASE"/>
    <property type="match status" value="1"/>
</dbReference>
<dbReference type="Proteomes" id="UP000054516">
    <property type="component" value="Unassembled WGS sequence"/>
</dbReference>
<dbReference type="AlphaFoldDB" id="A0A1W2TVD7"/>
<dbReference type="GO" id="GO:0004557">
    <property type="term" value="F:alpha-galactosidase activity"/>
    <property type="evidence" value="ECO:0007669"/>
    <property type="project" value="UniProtKB-EC"/>
</dbReference>
<dbReference type="OrthoDB" id="2108802at2759"/>
<accession>A0A1W2TVD7</accession>
<evidence type="ECO:0000259" key="4">
    <source>
        <dbReference type="Pfam" id="PF03537"/>
    </source>
</evidence>
<feature type="domain" description="Glycoside-hydrolase family GH114 TIM-barrel" evidence="4">
    <location>
        <begin position="92"/>
        <end position="323"/>
    </location>
</feature>
<dbReference type="Gene3D" id="3.20.20.70">
    <property type="entry name" value="Aldolase class I"/>
    <property type="match status" value="1"/>
</dbReference>
<keyword evidence="3" id="KW-0472">Membrane</keyword>
<evidence type="ECO:0000313" key="6">
    <source>
        <dbReference type="Proteomes" id="UP000054516"/>
    </source>
</evidence>
<organism evidence="5">
    <name type="scientific">Rosellinia necatrix</name>
    <name type="common">White root-rot fungus</name>
    <dbReference type="NCBI Taxonomy" id="77044"/>
    <lineage>
        <taxon>Eukaryota</taxon>
        <taxon>Fungi</taxon>
        <taxon>Dikarya</taxon>
        <taxon>Ascomycota</taxon>
        <taxon>Pezizomycotina</taxon>
        <taxon>Sordariomycetes</taxon>
        <taxon>Xylariomycetidae</taxon>
        <taxon>Xylariales</taxon>
        <taxon>Xylariaceae</taxon>
        <taxon>Rosellinia</taxon>
    </lineage>
</organism>
<dbReference type="SUPFAM" id="SSF51445">
    <property type="entry name" value="(Trans)glycosidases"/>
    <property type="match status" value="1"/>
</dbReference>
<proteinExistence type="predicted"/>